<organism evidence="1 2">
    <name type="scientific">Bifidobacterium pseudocatenulatum</name>
    <dbReference type="NCBI Taxonomy" id="28026"/>
    <lineage>
        <taxon>Bacteria</taxon>
        <taxon>Bacillati</taxon>
        <taxon>Actinomycetota</taxon>
        <taxon>Actinomycetes</taxon>
        <taxon>Bifidobacteriales</taxon>
        <taxon>Bifidobacteriaceae</taxon>
        <taxon>Bifidobacterium</taxon>
    </lineage>
</organism>
<proteinExistence type="predicted"/>
<sequence length="110" mass="11839">MDGLEAIPDSQWRAWLLEHDGAGGGSGSSERLQLGWLGFGQSEMLLLQLQNTLDSLRSLAVSHWSGKKVGFEPILPPGIDAASRDVNRVDGSHVTSLADYMARVRSCFGG</sequence>
<comment type="caution">
    <text evidence="1">The sequence shown here is derived from an EMBL/GenBank/DDBJ whole genome shotgun (WGS) entry which is preliminary data.</text>
</comment>
<dbReference type="RefSeq" id="WP_117656761.1">
    <property type="nucleotide sequence ID" value="NZ_JAHXFG010000001.1"/>
</dbReference>
<dbReference type="AlphaFoldDB" id="A0A413KB21"/>
<protein>
    <submittedName>
        <fullName evidence="1">Uncharacterized protein</fullName>
    </submittedName>
</protein>
<evidence type="ECO:0000313" key="2">
    <source>
        <dbReference type="Proteomes" id="UP000284163"/>
    </source>
</evidence>
<reference evidence="1 2" key="1">
    <citation type="submission" date="2018-08" db="EMBL/GenBank/DDBJ databases">
        <title>A genome reference for cultivated species of the human gut microbiota.</title>
        <authorList>
            <person name="Zou Y."/>
            <person name="Xue W."/>
            <person name="Luo G."/>
        </authorList>
    </citation>
    <scope>NUCLEOTIDE SEQUENCE [LARGE SCALE GENOMIC DNA]</scope>
    <source>
        <strain evidence="1 2">CF01-1</strain>
    </source>
</reference>
<gene>
    <name evidence="1" type="ORF">DXA22_09115</name>
</gene>
<dbReference type="EMBL" id="QSDK01000018">
    <property type="protein sequence ID" value="RGY75340.1"/>
    <property type="molecule type" value="Genomic_DNA"/>
</dbReference>
<dbReference type="Proteomes" id="UP000284163">
    <property type="component" value="Unassembled WGS sequence"/>
</dbReference>
<accession>A0A413KB21</accession>
<name>A0A413KB21_BIFPS</name>
<evidence type="ECO:0000313" key="1">
    <source>
        <dbReference type="EMBL" id="RGY75340.1"/>
    </source>
</evidence>